<organism evidence="1">
    <name type="scientific">marine sediment metagenome</name>
    <dbReference type="NCBI Taxonomy" id="412755"/>
    <lineage>
        <taxon>unclassified sequences</taxon>
        <taxon>metagenomes</taxon>
        <taxon>ecological metagenomes</taxon>
    </lineage>
</organism>
<comment type="caution">
    <text evidence="1">The sequence shown here is derived from an EMBL/GenBank/DDBJ whole genome shotgun (WGS) entry which is preliminary data.</text>
</comment>
<proteinExistence type="predicted"/>
<dbReference type="AlphaFoldDB" id="A0A0F9QLA0"/>
<dbReference type="EMBL" id="LAZR01001419">
    <property type="protein sequence ID" value="KKN44940.1"/>
    <property type="molecule type" value="Genomic_DNA"/>
</dbReference>
<sequence>MPKMKVPVEFVFEVSGPIPAAQQRIREQINTDMNDYHQFPHSNAELISIEIKEMKLVE</sequence>
<protein>
    <submittedName>
        <fullName evidence="1">Uncharacterized protein</fullName>
    </submittedName>
</protein>
<name>A0A0F9QLA0_9ZZZZ</name>
<accession>A0A0F9QLA0</accession>
<reference evidence="1" key="1">
    <citation type="journal article" date="2015" name="Nature">
        <title>Complex archaea that bridge the gap between prokaryotes and eukaryotes.</title>
        <authorList>
            <person name="Spang A."/>
            <person name="Saw J.H."/>
            <person name="Jorgensen S.L."/>
            <person name="Zaremba-Niedzwiedzka K."/>
            <person name="Martijn J."/>
            <person name="Lind A.E."/>
            <person name="van Eijk R."/>
            <person name="Schleper C."/>
            <person name="Guy L."/>
            <person name="Ettema T.J."/>
        </authorList>
    </citation>
    <scope>NUCLEOTIDE SEQUENCE</scope>
</reference>
<gene>
    <name evidence="1" type="ORF">LCGC14_0688180</name>
</gene>
<evidence type="ECO:0000313" key="1">
    <source>
        <dbReference type="EMBL" id="KKN44940.1"/>
    </source>
</evidence>